<protein>
    <submittedName>
        <fullName evidence="2">Heat shock protein HslJ</fullName>
    </submittedName>
</protein>
<dbReference type="EMBL" id="JAGIOJ010000001">
    <property type="protein sequence ID" value="MBP2399281.1"/>
    <property type="molecule type" value="Genomic_DNA"/>
</dbReference>
<evidence type="ECO:0000313" key="2">
    <source>
        <dbReference type="EMBL" id="MBP2399281.1"/>
    </source>
</evidence>
<dbReference type="RefSeq" id="WP_188950049.1">
    <property type="nucleotide sequence ID" value="NZ_BMPH01000019.1"/>
</dbReference>
<feature type="domain" description="DUF306" evidence="1">
    <location>
        <begin position="12"/>
        <end position="62"/>
    </location>
</feature>
<proteinExistence type="predicted"/>
<sequence>MDEKMIGQWGGEEPGQPSLVLWAGGRVSGSDGCNRLMGSWRAEGDGYLFSQMASTMMYCQGVDTWLSRLASAREADGQLIVCDAGGLEIGRLAAHGS</sequence>
<dbReference type="Gene3D" id="2.40.128.270">
    <property type="match status" value="1"/>
</dbReference>
<evidence type="ECO:0000259" key="1">
    <source>
        <dbReference type="Pfam" id="PF03724"/>
    </source>
</evidence>
<dbReference type="InterPro" id="IPR038670">
    <property type="entry name" value="HslJ-like_sf"/>
</dbReference>
<dbReference type="InterPro" id="IPR005184">
    <property type="entry name" value="DUF306_Meta_HslJ"/>
</dbReference>
<dbReference type="Proteomes" id="UP001195422">
    <property type="component" value="Unassembled WGS sequence"/>
</dbReference>
<comment type="caution">
    <text evidence="2">The sequence shown here is derived from an EMBL/GenBank/DDBJ whole genome shotgun (WGS) entry which is preliminary data.</text>
</comment>
<accession>A0ABS4XRZ3</accession>
<keyword evidence="3" id="KW-1185">Reference proteome</keyword>
<dbReference type="Pfam" id="PF03724">
    <property type="entry name" value="META"/>
    <property type="match status" value="1"/>
</dbReference>
<name>A0ABS4XRZ3_GLUPR</name>
<organism evidence="2 3">
    <name type="scientific">Glutamicibacter protophormiae</name>
    <name type="common">Brevibacterium protophormiae</name>
    <dbReference type="NCBI Taxonomy" id="37930"/>
    <lineage>
        <taxon>Bacteria</taxon>
        <taxon>Bacillati</taxon>
        <taxon>Actinomycetota</taxon>
        <taxon>Actinomycetes</taxon>
        <taxon>Micrococcales</taxon>
        <taxon>Micrococcaceae</taxon>
        <taxon>Glutamicibacter</taxon>
    </lineage>
</organism>
<gene>
    <name evidence="2" type="ORF">JOF39_002362</name>
</gene>
<keyword evidence="2" id="KW-0346">Stress response</keyword>
<evidence type="ECO:0000313" key="3">
    <source>
        <dbReference type="Proteomes" id="UP001195422"/>
    </source>
</evidence>
<reference evidence="2 3" key="1">
    <citation type="submission" date="2021-03" db="EMBL/GenBank/DDBJ databases">
        <title>Sequencing the genomes of 1000 actinobacteria strains.</title>
        <authorList>
            <person name="Klenk H.-P."/>
        </authorList>
    </citation>
    <scope>NUCLEOTIDE SEQUENCE [LARGE SCALE GENOMIC DNA]</scope>
    <source>
        <strain evidence="2 3">DSM 20168</strain>
    </source>
</reference>